<feature type="transmembrane region" description="Helical" evidence="1">
    <location>
        <begin position="359"/>
        <end position="379"/>
    </location>
</feature>
<dbReference type="PANTHER" id="PTHR40407">
    <property type="entry name" value="MEMBRANE PROTEIN-LIKE PROTEIN"/>
    <property type="match status" value="1"/>
</dbReference>
<accession>A0A1G6TUT5</accession>
<keyword evidence="1" id="KW-0812">Transmembrane</keyword>
<dbReference type="STRING" id="1391627.SAMN05216464_101427"/>
<keyword evidence="4" id="KW-1185">Reference proteome</keyword>
<proteinExistence type="predicted"/>
<feature type="domain" description="Heparan-alpha-glucosaminide N-acetyltransferase catalytic" evidence="2">
    <location>
        <begin position="12"/>
        <end position="226"/>
    </location>
</feature>
<dbReference type="Pfam" id="PF07786">
    <property type="entry name" value="HGSNAT_cat"/>
    <property type="match status" value="1"/>
</dbReference>
<feature type="transmembrane region" description="Helical" evidence="1">
    <location>
        <begin position="144"/>
        <end position="161"/>
    </location>
</feature>
<feature type="transmembrane region" description="Helical" evidence="1">
    <location>
        <begin position="118"/>
        <end position="137"/>
    </location>
</feature>
<name>A0A1G6TUT5_9SPHI</name>
<evidence type="ECO:0000259" key="2">
    <source>
        <dbReference type="Pfam" id="PF07786"/>
    </source>
</evidence>
<keyword evidence="1" id="KW-0472">Membrane</keyword>
<dbReference type="AlphaFoldDB" id="A0A1G6TUT5"/>
<dbReference type="InterPro" id="IPR012429">
    <property type="entry name" value="HGSNAT_cat"/>
</dbReference>
<feature type="transmembrane region" description="Helical" evidence="1">
    <location>
        <begin position="91"/>
        <end position="112"/>
    </location>
</feature>
<feature type="transmembrane region" description="Helical" evidence="1">
    <location>
        <begin position="58"/>
        <end position="79"/>
    </location>
</feature>
<dbReference type="OrthoDB" id="508112at2"/>
<dbReference type="PANTHER" id="PTHR40407:SF1">
    <property type="entry name" value="HEPARAN-ALPHA-GLUCOSAMINIDE N-ACETYLTRANSFERASE CATALYTIC DOMAIN-CONTAINING PROTEIN"/>
    <property type="match status" value="1"/>
</dbReference>
<feature type="transmembrane region" description="Helical" evidence="1">
    <location>
        <begin position="231"/>
        <end position="249"/>
    </location>
</feature>
<gene>
    <name evidence="3" type="ORF">SAMN05216464_101427</name>
</gene>
<keyword evidence="1" id="KW-1133">Transmembrane helix</keyword>
<evidence type="ECO:0000313" key="3">
    <source>
        <dbReference type="EMBL" id="SDD32922.1"/>
    </source>
</evidence>
<evidence type="ECO:0000313" key="4">
    <source>
        <dbReference type="Proteomes" id="UP000199072"/>
    </source>
</evidence>
<organism evidence="3 4">
    <name type="scientific">Mucilaginibacter pineti</name>
    <dbReference type="NCBI Taxonomy" id="1391627"/>
    <lineage>
        <taxon>Bacteria</taxon>
        <taxon>Pseudomonadati</taxon>
        <taxon>Bacteroidota</taxon>
        <taxon>Sphingobacteriia</taxon>
        <taxon>Sphingobacteriales</taxon>
        <taxon>Sphingobacteriaceae</taxon>
        <taxon>Mucilaginibacter</taxon>
    </lineage>
</organism>
<dbReference type="EMBL" id="FNAI01000001">
    <property type="protein sequence ID" value="SDD32922.1"/>
    <property type="molecule type" value="Genomic_DNA"/>
</dbReference>
<dbReference type="Proteomes" id="UP000199072">
    <property type="component" value="Unassembled WGS sequence"/>
</dbReference>
<protein>
    <submittedName>
        <fullName evidence="3">Uncharacterized membrane protein</fullName>
    </submittedName>
</protein>
<dbReference type="RefSeq" id="WP_091143471.1">
    <property type="nucleotide sequence ID" value="NZ_FNAI01000001.1"/>
</dbReference>
<feature type="transmembrane region" description="Helical" evidence="1">
    <location>
        <begin position="195"/>
        <end position="219"/>
    </location>
</feature>
<reference evidence="3 4" key="1">
    <citation type="submission" date="2016-10" db="EMBL/GenBank/DDBJ databases">
        <authorList>
            <person name="de Groot N.N."/>
        </authorList>
    </citation>
    <scope>NUCLEOTIDE SEQUENCE [LARGE SCALE GENOMIC DNA]</scope>
    <source>
        <strain evidence="3 4">47C3B</strain>
    </source>
</reference>
<evidence type="ECO:0000256" key="1">
    <source>
        <dbReference type="SAM" id="Phobius"/>
    </source>
</evidence>
<sequence length="399" mass="45442">MTTPNALAVKYRIESIDILRGLVMLIMAIDHVRDVFHLGQPDPTNLAITTPILFFTRWITHFCAPTFVFLSGISAHLAGARRTQNQLSTFLIKRGLWLIAVEFVFISFAITLNPFYNILIFQVIWAIGGSMVLLGLLVRLRASVTVIGVIGVLIFFGHNIFDIVSPGTIGNTFIWKLLVSTNGFSAMVNVGNNHFFLLAYALLPWTGVMFVGYAFGSLYKTSVSAVKRKKVLLFSGLGLLALFFVFRALNIYGDPSPWSVQKTTALSIISFFNVTKYPCSLLYLGMTLGTSLVILSQTEGLKNRFASLAIVYGNVPFFYYICHWYLIQSFHIILFFVMGFKTSDIVNPQFPFLFSPQKFGFNLLEVYIIWFVVVFTLYWPCRWYSKYKKSHHQWWLSYI</sequence>